<dbReference type="Proteomes" id="UP000295689">
    <property type="component" value="Unassembled WGS sequence"/>
</dbReference>
<dbReference type="CDD" id="cd01949">
    <property type="entry name" value="GGDEF"/>
    <property type="match status" value="1"/>
</dbReference>
<dbReference type="SMART" id="SM00267">
    <property type="entry name" value="GGDEF"/>
    <property type="match status" value="1"/>
</dbReference>
<dbReference type="EMBL" id="SLVV01000001">
    <property type="protein sequence ID" value="TCN27791.1"/>
    <property type="molecule type" value="Genomic_DNA"/>
</dbReference>
<sequence>MFFGTLCAVDSRTSNFHQDNIKTLSRLSKFFTYVLELEKQVNLDSLTGLYNRHYLYSLFEEVLTPDNSSKGTIMFLDLDGFKGVNDKYGHEMGDIVLKEVANRINKCLTEKDIGVRLGGDEFILLFPEMADVIEMEQKANEILHAMSNWTIFKHKLTLSASIGITIYPDDSKQIRTLLKYADTAMYKAKERGKNNFQFF</sequence>
<dbReference type="PROSITE" id="PS50887">
    <property type="entry name" value="GGDEF"/>
    <property type="match status" value="1"/>
</dbReference>
<gene>
    <name evidence="2" type="ORF">EV146_101118</name>
</gene>
<keyword evidence="3" id="KW-1185">Reference proteome</keyword>
<evidence type="ECO:0000259" key="1">
    <source>
        <dbReference type="PROSITE" id="PS50887"/>
    </source>
</evidence>
<dbReference type="InterPro" id="IPR052163">
    <property type="entry name" value="DGC-Regulatory_Protein"/>
</dbReference>
<organism evidence="2 3">
    <name type="scientific">Mesobacillus foraminis</name>
    <dbReference type="NCBI Taxonomy" id="279826"/>
    <lineage>
        <taxon>Bacteria</taxon>
        <taxon>Bacillati</taxon>
        <taxon>Bacillota</taxon>
        <taxon>Bacilli</taxon>
        <taxon>Bacillales</taxon>
        <taxon>Bacillaceae</taxon>
        <taxon>Mesobacillus</taxon>
    </lineage>
</organism>
<dbReference type="InterPro" id="IPR029787">
    <property type="entry name" value="Nucleotide_cyclase"/>
</dbReference>
<dbReference type="PANTHER" id="PTHR46663:SF2">
    <property type="entry name" value="GGDEF DOMAIN-CONTAINING PROTEIN"/>
    <property type="match status" value="1"/>
</dbReference>
<feature type="domain" description="GGDEF" evidence="1">
    <location>
        <begin position="69"/>
        <end position="199"/>
    </location>
</feature>
<dbReference type="Pfam" id="PF00990">
    <property type="entry name" value="GGDEF"/>
    <property type="match status" value="1"/>
</dbReference>
<dbReference type="SUPFAM" id="SSF55073">
    <property type="entry name" value="Nucleotide cyclase"/>
    <property type="match status" value="1"/>
</dbReference>
<reference evidence="2 3" key="1">
    <citation type="journal article" date="2015" name="Stand. Genomic Sci.">
        <title>Genomic Encyclopedia of Bacterial and Archaeal Type Strains, Phase III: the genomes of soil and plant-associated and newly described type strains.</title>
        <authorList>
            <person name="Whitman W.B."/>
            <person name="Woyke T."/>
            <person name="Klenk H.P."/>
            <person name="Zhou Y."/>
            <person name="Lilburn T.G."/>
            <person name="Beck B.J."/>
            <person name="De Vos P."/>
            <person name="Vandamme P."/>
            <person name="Eisen J.A."/>
            <person name="Garrity G."/>
            <person name="Hugenholtz P."/>
            <person name="Kyrpides N.C."/>
        </authorList>
    </citation>
    <scope>NUCLEOTIDE SEQUENCE [LARGE SCALE GENOMIC DNA]</scope>
    <source>
        <strain evidence="2 3">CV53</strain>
    </source>
</reference>
<name>A0A4R2BKR0_9BACI</name>
<dbReference type="PANTHER" id="PTHR46663">
    <property type="entry name" value="DIGUANYLATE CYCLASE DGCT-RELATED"/>
    <property type="match status" value="1"/>
</dbReference>
<dbReference type="InterPro" id="IPR043128">
    <property type="entry name" value="Rev_trsase/Diguanyl_cyclase"/>
</dbReference>
<comment type="caution">
    <text evidence="2">The sequence shown here is derived from an EMBL/GenBank/DDBJ whole genome shotgun (WGS) entry which is preliminary data.</text>
</comment>
<dbReference type="InterPro" id="IPR000160">
    <property type="entry name" value="GGDEF_dom"/>
</dbReference>
<dbReference type="FunFam" id="3.30.70.270:FF:000001">
    <property type="entry name" value="Diguanylate cyclase domain protein"/>
    <property type="match status" value="1"/>
</dbReference>
<dbReference type="NCBIfam" id="TIGR00254">
    <property type="entry name" value="GGDEF"/>
    <property type="match status" value="1"/>
</dbReference>
<accession>A0A4R2BKR0</accession>
<protein>
    <submittedName>
        <fullName evidence="2">Diguanylate cyclase (GGDEF)-like protein</fullName>
    </submittedName>
</protein>
<dbReference type="AlphaFoldDB" id="A0A4R2BKR0"/>
<proteinExistence type="predicted"/>
<evidence type="ECO:0000313" key="2">
    <source>
        <dbReference type="EMBL" id="TCN27791.1"/>
    </source>
</evidence>
<dbReference type="Gene3D" id="3.30.70.270">
    <property type="match status" value="1"/>
</dbReference>
<evidence type="ECO:0000313" key="3">
    <source>
        <dbReference type="Proteomes" id="UP000295689"/>
    </source>
</evidence>